<evidence type="ECO:0000313" key="1">
    <source>
        <dbReference type="EMBL" id="KKM70720.1"/>
    </source>
</evidence>
<proteinExistence type="predicted"/>
<gene>
    <name evidence="1" type="ORF">LCGC14_1437960</name>
</gene>
<organism evidence="1">
    <name type="scientific">marine sediment metagenome</name>
    <dbReference type="NCBI Taxonomy" id="412755"/>
    <lineage>
        <taxon>unclassified sequences</taxon>
        <taxon>metagenomes</taxon>
        <taxon>ecological metagenomes</taxon>
    </lineage>
</organism>
<dbReference type="InterPro" id="IPR006944">
    <property type="entry name" value="Phage/GTA_portal"/>
</dbReference>
<dbReference type="Gene3D" id="1.20.1270.210">
    <property type="match status" value="1"/>
</dbReference>
<dbReference type="InterPro" id="IPR006427">
    <property type="entry name" value="Portal_HK97"/>
</dbReference>
<accession>A0A0F9M219</accession>
<dbReference type="AlphaFoldDB" id="A0A0F9M219"/>
<feature type="non-terminal residue" evidence="1">
    <location>
        <position position="353"/>
    </location>
</feature>
<sequence length="353" mass="40432">MARLRDFFKREKRDVNFDLKGDTLLKHLNDLQGINVTPTSAMKFTGVLAAVSLRSELTASFPKVIYKNTPEGREPLWDDPLYKIIAYQPNPYMNAFTFWELLNTHLDLWGNSYAFISRSKKRVIGLTPIDPSFVTIKIEGGKLIYRVNGTKDPKLDKDHFPNKFLHFKDISLNGYEGMSRITQAKKAIELGLQAEDYGLNFFTKKGNAKGVIEMEGQLDPEGFKNFKEHWDKNADQGTPILDMGKKYKPLTIPPEDAQFLQSRQFQIQDIARIFRVPPHLLADLSRATFSNIEQADIQFVKYGLRPMVKRYEHELEAKLLGDDLGKKSIRFNLDGILRGDTASRTAFYSAMVQ</sequence>
<name>A0A0F9M219_9ZZZZ</name>
<dbReference type="EMBL" id="LAZR01009765">
    <property type="protein sequence ID" value="KKM70720.1"/>
    <property type="molecule type" value="Genomic_DNA"/>
</dbReference>
<evidence type="ECO:0008006" key="2">
    <source>
        <dbReference type="Google" id="ProtNLM"/>
    </source>
</evidence>
<dbReference type="Pfam" id="PF04860">
    <property type="entry name" value="Phage_portal"/>
    <property type="match status" value="1"/>
</dbReference>
<comment type="caution">
    <text evidence="1">The sequence shown here is derived from an EMBL/GenBank/DDBJ whole genome shotgun (WGS) entry which is preliminary data.</text>
</comment>
<dbReference type="NCBIfam" id="TIGR01537">
    <property type="entry name" value="portal_HK97"/>
    <property type="match status" value="1"/>
</dbReference>
<reference evidence="1" key="1">
    <citation type="journal article" date="2015" name="Nature">
        <title>Complex archaea that bridge the gap between prokaryotes and eukaryotes.</title>
        <authorList>
            <person name="Spang A."/>
            <person name="Saw J.H."/>
            <person name="Jorgensen S.L."/>
            <person name="Zaremba-Niedzwiedzka K."/>
            <person name="Martijn J."/>
            <person name="Lind A.E."/>
            <person name="van Eijk R."/>
            <person name="Schleper C."/>
            <person name="Guy L."/>
            <person name="Ettema T.J."/>
        </authorList>
    </citation>
    <scope>NUCLEOTIDE SEQUENCE</scope>
</reference>
<protein>
    <recommendedName>
        <fullName evidence="2">Phage portal protein</fullName>
    </recommendedName>
</protein>